<reference evidence="1" key="1">
    <citation type="submission" date="2017-10" db="EMBL/GenBank/DDBJ databases">
        <title>Genome sequence of cellulolytic Lachnospiraceae bacterium XHS1971 isolated from hotspring sediment.</title>
        <authorList>
            <person name="Vasudevan G."/>
            <person name="Joshi A.J."/>
            <person name="Hivarkar S."/>
            <person name="Lanjekar V.B."/>
            <person name="Dhakephalkar P.K."/>
            <person name="Dagar S."/>
        </authorList>
    </citation>
    <scope>NUCLEOTIDE SEQUENCE</scope>
    <source>
        <strain evidence="1">XHS1971</strain>
    </source>
</reference>
<keyword evidence="2" id="KW-1185">Reference proteome</keyword>
<name>A0AC61DA38_9FIRM</name>
<gene>
    <name evidence="1" type="ORF">CS063_11750</name>
</gene>
<dbReference type="EMBL" id="PEDL01000013">
    <property type="protein sequence ID" value="PHV70144.1"/>
    <property type="molecule type" value="Genomic_DNA"/>
</dbReference>
<sequence length="734" mass="77611">MKLRQKLAAVLAATMVATAMPVMAKSDFALTNGITIAKKDETINNGKLRITMKDAVTTSAMFFVNLENAEWNVPTTSTNATSTSGTALTNVTVQYKKNNKNEVEVTVTKPVGGTGMEEFVIPLDVKLTGGDATVAVDGNGTVISDMAPVVFAKTTDSKAAVTAADSKNIYKTGVVADVTIEETIAGSIGTNTITVSLDNTDYEFVGLTAGNLKFSKGFSSFTTSNVTLKQDGATVTSVTDDEFTFTLSGAAQNAPGRVVIEGAKVRLKSGKTVNPGDEIAVTVEGEGVTTTTVKVAEAKELGSSLEMKDKKVVDMVAGKDQKITFTLKENVDDSILDNRTIEVRLNQGFLANTEVTGSNLTSGTAVNAIKNAIKVNDGTAGADVTAFTLVTDKDDRVIGFDFAVAAGELEADKNDEIKFEDVKVYMPVDKTGDVVISAEGRALGQTVEVTALNVTAPVEVTSEEFTLKVGLKDQKGGKLVITETDKGRLKQGENLVIAIDKKDDGFVFTGKPVVKVTEGDLKLDLDKMDYTDGTIIIPVSRASKTASTITITEMPIKVDRTVPEGKYDLKLTGAAVQPGCIFGSVKVEDFINVGTPNTQDLSANGLRKGKTSFVIGSNKYLVNGIELEMDAAAYLDPAGRTMVPLRFVANALGIDDKEIYFASNTATIVAGSKTISLEIGSKTAKLNGVAVRTMDVAPVLKNERTYVPVGEIASLLGVDAKWDGETQTATFINE</sequence>
<evidence type="ECO:0000313" key="1">
    <source>
        <dbReference type="EMBL" id="PHV70144.1"/>
    </source>
</evidence>
<proteinExistence type="predicted"/>
<evidence type="ECO:0000313" key="2">
    <source>
        <dbReference type="Proteomes" id="UP000224460"/>
    </source>
</evidence>
<organism evidence="1 2">
    <name type="scientific">Sporanaerobium hydrogeniformans</name>
    <dbReference type="NCBI Taxonomy" id="3072179"/>
    <lineage>
        <taxon>Bacteria</taxon>
        <taxon>Bacillati</taxon>
        <taxon>Bacillota</taxon>
        <taxon>Clostridia</taxon>
        <taxon>Lachnospirales</taxon>
        <taxon>Lachnospiraceae</taxon>
        <taxon>Sporanaerobium</taxon>
    </lineage>
</organism>
<comment type="caution">
    <text evidence="1">The sequence shown here is derived from an EMBL/GenBank/DDBJ whole genome shotgun (WGS) entry which is preliminary data.</text>
</comment>
<dbReference type="Proteomes" id="UP000224460">
    <property type="component" value="Unassembled WGS sequence"/>
</dbReference>
<protein>
    <submittedName>
        <fullName evidence="1">Uncharacterized protein</fullName>
    </submittedName>
</protein>
<accession>A0AC61DA38</accession>